<sequence>QVARTILKAHAKVWHFYNDRYRSQQLGKVGLVLNSDWAEPRTPTSSEEVRASERYLQFMLGWLAHPVFVNGDFPDILKAQIQEVNQQCSTTVAQLPLFTEEEKSWVKGTADFFGLSHYTSRLVSAVTNGTCTPGHESIGNFSLHVDPLWPQTAASWIHVVPWGLRRLLEWVREECNNPPIYVTENGISERADVDFSDTWRMHYHKSYLNESLKAITLDNVDLRGYTAWKLMDNFEWAVGFAERSGVFHVNRTDPSLPRLPKASARFYSQLVSCNGFPDPAKGPH</sequence>
<feature type="non-terminal residue" evidence="3">
    <location>
        <position position="284"/>
    </location>
</feature>
<proteinExistence type="inferred from homology"/>
<dbReference type="PANTHER" id="PTHR10353:SF38">
    <property type="entry name" value="LACTASE_PHLORIZIN HYDROLASE"/>
    <property type="match status" value="1"/>
</dbReference>
<accession>A0A7K9AS83</accession>
<dbReference type="InterPro" id="IPR017853">
    <property type="entry name" value="GH"/>
</dbReference>
<dbReference type="GO" id="GO:0005975">
    <property type="term" value="P:carbohydrate metabolic process"/>
    <property type="evidence" value="ECO:0007669"/>
    <property type="project" value="InterPro"/>
</dbReference>
<dbReference type="AlphaFoldDB" id="A0A7K9AS83"/>
<reference evidence="3 4" key="1">
    <citation type="submission" date="2019-09" db="EMBL/GenBank/DDBJ databases">
        <title>Bird 10,000 Genomes (B10K) Project - Family phase.</title>
        <authorList>
            <person name="Zhang G."/>
        </authorList>
    </citation>
    <scope>NUCLEOTIDE SEQUENCE [LARGE SCALE GENOMIC DNA]</scope>
    <source>
        <strain evidence="3">B10K-LSUMZ-23963</strain>
        <tissue evidence="3">Muscle</tissue>
    </source>
</reference>
<comment type="caution">
    <text evidence="3">The sequence shown here is derived from an EMBL/GenBank/DDBJ whole genome shotgun (WGS) entry which is preliminary data.</text>
</comment>
<comment type="similarity">
    <text evidence="2">Belongs to the glycosyl hydrolase 1 family.</text>
</comment>
<dbReference type="InterPro" id="IPR001360">
    <property type="entry name" value="Glyco_hydro_1"/>
</dbReference>
<dbReference type="InterPro" id="IPR018120">
    <property type="entry name" value="Glyco_hydro_1_AS"/>
</dbReference>
<dbReference type="GO" id="GO:0000016">
    <property type="term" value="F:lactase activity"/>
    <property type="evidence" value="ECO:0007669"/>
    <property type="project" value="TreeGrafter"/>
</dbReference>
<evidence type="ECO:0000256" key="1">
    <source>
        <dbReference type="PROSITE-ProRule" id="PRU10055"/>
    </source>
</evidence>
<keyword evidence="3" id="KW-0378">Hydrolase</keyword>
<dbReference type="PROSITE" id="PS00572">
    <property type="entry name" value="GLYCOSYL_HYDROL_F1_1"/>
    <property type="match status" value="1"/>
</dbReference>
<dbReference type="Gene3D" id="3.20.20.80">
    <property type="entry name" value="Glycosidases"/>
    <property type="match status" value="1"/>
</dbReference>
<dbReference type="Pfam" id="PF00232">
    <property type="entry name" value="Glyco_hydro_1"/>
    <property type="match status" value="1"/>
</dbReference>
<dbReference type="PANTHER" id="PTHR10353">
    <property type="entry name" value="GLYCOSYL HYDROLASE"/>
    <property type="match status" value="1"/>
</dbReference>
<organism evidence="3 4">
    <name type="scientific">Dromaius novaehollandiae</name>
    <name type="common">Emu</name>
    <dbReference type="NCBI Taxonomy" id="8790"/>
    <lineage>
        <taxon>Eukaryota</taxon>
        <taxon>Metazoa</taxon>
        <taxon>Chordata</taxon>
        <taxon>Craniata</taxon>
        <taxon>Vertebrata</taxon>
        <taxon>Euteleostomi</taxon>
        <taxon>Archelosauria</taxon>
        <taxon>Archosauria</taxon>
        <taxon>Dinosauria</taxon>
        <taxon>Saurischia</taxon>
        <taxon>Theropoda</taxon>
        <taxon>Coelurosauria</taxon>
        <taxon>Aves</taxon>
        <taxon>Palaeognathae</taxon>
        <taxon>Casuariiformes</taxon>
        <taxon>Dromaiidae</taxon>
        <taxon>Dromaius</taxon>
    </lineage>
</organism>
<protein>
    <submittedName>
        <fullName evidence="3">LPH hydrolase</fullName>
    </submittedName>
</protein>
<evidence type="ECO:0000313" key="4">
    <source>
        <dbReference type="Proteomes" id="UP000543287"/>
    </source>
</evidence>
<evidence type="ECO:0000256" key="2">
    <source>
        <dbReference type="RuleBase" id="RU003690"/>
    </source>
</evidence>
<dbReference type="PRINTS" id="PR00131">
    <property type="entry name" value="GLHYDRLASE1"/>
</dbReference>
<gene>
    <name evidence="3" type="primary">Lct</name>
    <name evidence="3" type="ORF">DRONOV_R03549</name>
</gene>
<dbReference type="Proteomes" id="UP000543287">
    <property type="component" value="Unassembled WGS sequence"/>
</dbReference>
<dbReference type="EMBL" id="VWZH01000043">
    <property type="protein sequence ID" value="NXG30277.1"/>
    <property type="molecule type" value="Genomic_DNA"/>
</dbReference>
<dbReference type="SUPFAM" id="SSF51445">
    <property type="entry name" value="(Trans)glycosidases"/>
    <property type="match status" value="1"/>
</dbReference>
<evidence type="ECO:0000313" key="3">
    <source>
        <dbReference type="EMBL" id="NXG30277.1"/>
    </source>
</evidence>
<name>A0A7K9AS83_DRONO</name>
<feature type="active site" description="Nucleophile" evidence="1">
    <location>
        <position position="184"/>
    </location>
</feature>
<feature type="non-terminal residue" evidence="3">
    <location>
        <position position="1"/>
    </location>
</feature>